<dbReference type="Proteomes" id="UP000031433">
    <property type="component" value="Unassembled WGS sequence"/>
</dbReference>
<keyword evidence="3" id="KW-0479">Metal-binding</keyword>
<dbReference type="GO" id="GO:0010945">
    <property type="term" value="F:coenzyme A diphosphatase activity"/>
    <property type="evidence" value="ECO:0007669"/>
    <property type="project" value="InterPro"/>
</dbReference>
<dbReference type="PANTHER" id="PTHR12992">
    <property type="entry name" value="NUDIX HYDROLASE"/>
    <property type="match status" value="1"/>
</dbReference>
<dbReference type="Gene3D" id="3.90.79.10">
    <property type="entry name" value="Nucleoside Triphosphate Pyrophosphohydrolase"/>
    <property type="match status" value="1"/>
</dbReference>
<keyword evidence="9" id="KW-1185">Reference proteome</keyword>
<evidence type="ECO:0000256" key="2">
    <source>
        <dbReference type="ARBA" id="ARBA00001946"/>
    </source>
</evidence>
<evidence type="ECO:0000256" key="6">
    <source>
        <dbReference type="ARBA" id="ARBA00023211"/>
    </source>
</evidence>
<dbReference type="PROSITE" id="PS51462">
    <property type="entry name" value="NUDIX"/>
    <property type="match status" value="1"/>
</dbReference>
<dbReference type="PANTHER" id="PTHR12992:SF11">
    <property type="entry name" value="MITOCHONDRIAL COENZYME A DIPHOSPHATASE NUDT8"/>
    <property type="match status" value="1"/>
</dbReference>
<evidence type="ECO:0000313" key="8">
    <source>
        <dbReference type="EMBL" id="KIE43476.1"/>
    </source>
</evidence>
<evidence type="ECO:0000256" key="4">
    <source>
        <dbReference type="ARBA" id="ARBA00022801"/>
    </source>
</evidence>
<dbReference type="AlphaFoldDB" id="A0A0C1QZ72"/>
<comment type="caution">
    <text evidence="8">The sequence shown here is derived from an EMBL/GenBank/DDBJ whole genome shotgun (WGS) entry which is preliminary data.</text>
</comment>
<keyword evidence="6" id="KW-0464">Manganese</keyword>
<protein>
    <submittedName>
        <fullName evidence="8">DNA mismatch repair protein MutT</fullName>
    </submittedName>
</protein>
<accession>A0A0C1QZ72</accession>
<keyword evidence="5" id="KW-0460">Magnesium</keyword>
<evidence type="ECO:0000259" key="7">
    <source>
        <dbReference type="PROSITE" id="PS51462"/>
    </source>
</evidence>
<name>A0A0C1QZ72_9BACT</name>
<evidence type="ECO:0000256" key="3">
    <source>
        <dbReference type="ARBA" id="ARBA00022723"/>
    </source>
</evidence>
<dbReference type="RefSeq" id="WP_039646979.1">
    <property type="nucleotide sequence ID" value="NZ_JXBL01000001.1"/>
</dbReference>
<keyword evidence="4" id="KW-0378">Hydrolase</keyword>
<dbReference type="InterPro" id="IPR000086">
    <property type="entry name" value="NUDIX_hydrolase_dom"/>
</dbReference>
<reference evidence="8 9" key="1">
    <citation type="submission" date="2015-01" db="EMBL/GenBank/DDBJ databases">
        <title>Genome sequence of the anaerobic bacterium Geobacter soli GSS01, a dissimilatory Fe(III) reducer from soil.</title>
        <authorList>
            <person name="Yang G."/>
            <person name="Zhou S."/>
        </authorList>
    </citation>
    <scope>NUCLEOTIDE SEQUENCE [LARGE SCALE GENOMIC DNA]</scope>
    <source>
        <strain evidence="8 9">GSS01</strain>
    </source>
</reference>
<dbReference type="EMBL" id="JXBL01000001">
    <property type="protein sequence ID" value="KIE43476.1"/>
    <property type="molecule type" value="Genomic_DNA"/>
</dbReference>
<sequence length="196" mass="20845">MTNPTLDEIERTLKDAGGENRPAAPAYTPAAVALILRRDASGVSVLFIERSPHDGDPWSGDLGFPGGKVEAGDAGPRAAAERETREELGVDLASARLLGRLADIEGAHLPIRVSCFVYGVTGAFSLHPGGEVRDAFWVSLEALCDPARHVTAPVRFGGELFERPAIILPVSGKPVLWGITYRLVMQLLALLGKARG</sequence>
<feature type="domain" description="Nudix hydrolase" evidence="7">
    <location>
        <begin position="26"/>
        <end position="160"/>
    </location>
</feature>
<comment type="cofactor">
    <cofactor evidence="2">
        <name>Mg(2+)</name>
        <dbReference type="ChEBI" id="CHEBI:18420"/>
    </cofactor>
</comment>
<organism evidence="8 9">
    <name type="scientific">Geobacter soli</name>
    <dbReference type="NCBI Taxonomy" id="1510391"/>
    <lineage>
        <taxon>Bacteria</taxon>
        <taxon>Pseudomonadati</taxon>
        <taxon>Thermodesulfobacteriota</taxon>
        <taxon>Desulfuromonadia</taxon>
        <taxon>Geobacterales</taxon>
        <taxon>Geobacteraceae</taxon>
        <taxon>Geobacter</taxon>
    </lineage>
</organism>
<comment type="cofactor">
    <cofactor evidence="1">
        <name>Mn(2+)</name>
        <dbReference type="ChEBI" id="CHEBI:29035"/>
    </cofactor>
</comment>
<dbReference type="Pfam" id="PF00293">
    <property type="entry name" value="NUDIX"/>
    <property type="match status" value="1"/>
</dbReference>
<dbReference type="GO" id="GO:0046872">
    <property type="term" value="F:metal ion binding"/>
    <property type="evidence" value="ECO:0007669"/>
    <property type="project" value="UniProtKB-KW"/>
</dbReference>
<dbReference type="InterPro" id="IPR015797">
    <property type="entry name" value="NUDIX_hydrolase-like_dom_sf"/>
</dbReference>
<dbReference type="SUPFAM" id="SSF55811">
    <property type="entry name" value="Nudix"/>
    <property type="match status" value="1"/>
</dbReference>
<dbReference type="InterPro" id="IPR045121">
    <property type="entry name" value="CoAse"/>
</dbReference>
<evidence type="ECO:0000313" key="9">
    <source>
        <dbReference type="Proteomes" id="UP000031433"/>
    </source>
</evidence>
<evidence type="ECO:0000256" key="5">
    <source>
        <dbReference type="ARBA" id="ARBA00022842"/>
    </source>
</evidence>
<evidence type="ECO:0000256" key="1">
    <source>
        <dbReference type="ARBA" id="ARBA00001936"/>
    </source>
</evidence>
<gene>
    <name evidence="8" type="ORF">SE37_12960</name>
</gene>
<dbReference type="CDD" id="cd03426">
    <property type="entry name" value="NUDIX_CoAse_Nudt7"/>
    <property type="match status" value="1"/>
</dbReference>
<proteinExistence type="predicted"/>